<dbReference type="NCBIfam" id="NF005919">
    <property type="entry name" value="PRK07920.1"/>
    <property type="match status" value="1"/>
</dbReference>
<dbReference type="GO" id="GO:0016746">
    <property type="term" value="F:acyltransferase activity"/>
    <property type="evidence" value="ECO:0007669"/>
    <property type="project" value="UniProtKB-KW"/>
</dbReference>
<keyword evidence="8" id="KW-1185">Reference proteome</keyword>
<accession>A0A7H0SP62</accession>
<evidence type="ECO:0000256" key="4">
    <source>
        <dbReference type="ARBA" id="ARBA00022679"/>
    </source>
</evidence>
<dbReference type="GO" id="GO:0009247">
    <property type="term" value="P:glycolipid biosynthetic process"/>
    <property type="evidence" value="ECO:0007669"/>
    <property type="project" value="UniProtKB-ARBA"/>
</dbReference>
<gene>
    <name evidence="7" type="ORF">GP475_06555</name>
</gene>
<dbReference type="PANTHER" id="PTHR30606:SF10">
    <property type="entry name" value="PHOSPHATIDYLINOSITOL MANNOSIDE ACYLTRANSFERASE"/>
    <property type="match status" value="1"/>
</dbReference>
<reference evidence="7 8" key="1">
    <citation type="submission" date="2019-12" db="EMBL/GenBank/DDBJ databases">
        <title>Corynebacterium sp. nov., isolated from feces of the Anser Albifrons in China.</title>
        <authorList>
            <person name="Liu Q."/>
        </authorList>
    </citation>
    <scope>NUCLEOTIDE SEQUENCE [LARGE SCALE GENOMIC DNA]</scope>
    <source>
        <strain evidence="7 8">4H37-19</strain>
    </source>
</reference>
<evidence type="ECO:0000256" key="2">
    <source>
        <dbReference type="ARBA" id="ARBA00022475"/>
    </source>
</evidence>
<dbReference type="InterPro" id="IPR004960">
    <property type="entry name" value="LipA_acyltrans"/>
</dbReference>
<dbReference type="KEGG" id="cpoy:GP475_06555"/>
<dbReference type="EMBL" id="CP046884">
    <property type="protein sequence ID" value="QNQ90337.1"/>
    <property type="molecule type" value="Genomic_DNA"/>
</dbReference>
<sequence>MSFAEDLSAAGYLLAWKTIRRLPERWVLPVAYRCADWLCRQGTGMDQLRRNLSRVVGPENVTRDLVKQSMRSYARYWVEAFRLPEIHARPELISRLYHNLYGLEYLDHALDSGRGVILVLPHSGNWDMAGVFLVNHWGRFTTVAERLKPEVLFQAFVDYREQLGFEVKPLHGGAPPFPELREKLISGGVVCLLGERDIRHRGVPVRFFGEDTTMPAGPVKLAQETGASLHVVHLWYPGEGEWALQCSPEIPVTDLAETMQKVANEMARNIQAHPQDWHVLQPLWPQDRARVQEKRRKKRRG</sequence>
<keyword evidence="3" id="KW-0997">Cell inner membrane</keyword>
<comment type="subcellular location">
    <subcellularLocation>
        <location evidence="1">Cell inner membrane</location>
    </subcellularLocation>
</comment>
<dbReference type="GO" id="GO:0005886">
    <property type="term" value="C:plasma membrane"/>
    <property type="evidence" value="ECO:0007669"/>
    <property type="project" value="UniProtKB-SubCell"/>
</dbReference>
<dbReference type="Pfam" id="PF03279">
    <property type="entry name" value="Lip_A_acyltrans"/>
    <property type="match status" value="1"/>
</dbReference>
<protein>
    <submittedName>
        <fullName evidence="7">Phosphatidylinositol mannoside acyltransferase</fullName>
    </submittedName>
</protein>
<name>A0A7H0SP62_9CORY</name>
<keyword evidence="4 7" id="KW-0808">Transferase</keyword>
<evidence type="ECO:0000313" key="8">
    <source>
        <dbReference type="Proteomes" id="UP000516320"/>
    </source>
</evidence>
<evidence type="ECO:0000313" key="7">
    <source>
        <dbReference type="EMBL" id="QNQ90337.1"/>
    </source>
</evidence>
<evidence type="ECO:0000256" key="6">
    <source>
        <dbReference type="ARBA" id="ARBA00023315"/>
    </source>
</evidence>
<keyword evidence="5" id="KW-0472">Membrane</keyword>
<dbReference type="AlphaFoldDB" id="A0A7H0SP62"/>
<dbReference type="PANTHER" id="PTHR30606">
    <property type="entry name" value="LIPID A BIOSYNTHESIS LAUROYL ACYLTRANSFERASE"/>
    <property type="match status" value="1"/>
</dbReference>
<keyword evidence="6 7" id="KW-0012">Acyltransferase</keyword>
<dbReference type="CDD" id="cd07984">
    <property type="entry name" value="LPLAT_LABLAT-like"/>
    <property type="match status" value="1"/>
</dbReference>
<proteinExistence type="predicted"/>
<evidence type="ECO:0000256" key="3">
    <source>
        <dbReference type="ARBA" id="ARBA00022519"/>
    </source>
</evidence>
<organism evidence="7 8">
    <name type="scientific">Corynebacterium poyangense</name>
    <dbReference type="NCBI Taxonomy" id="2684405"/>
    <lineage>
        <taxon>Bacteria</taxon>
        <taxon>Bacillati</taxon>
        <taxon>Actinomycetota</taxon>
        <taxon>Actinomycetes</taxon>
        <taxon>Mycobacteriales</taxon>
        <taxon>Corynebacteriaceae</taxon>
        <taxon>Corynebacterium</taxon>
    </lineage>
</organism>
<evidence type="ECO:0000256" key="5">
    <source>
        <dbReference type="ARBA" id="ARBA00023136"/>
    </source>
</evidence>
<dbReference type="RefSeq" id="WP_187973653.1">
    <property type="nucleotide sequence ID" value="NZ_CP046884.1"/>
</dbReference>
<keyword evidence="2" id="KW-1003">Cell membrane</keyword>
<evidence type="ECO:0000256" key="1">
    <source>
        <dbReference type="ARBA" id="ARBA00004533"/>
    </source>
</evidence>
<dbReference type="Proteomes" id="UP000516320">
    <property type="component" value="Chromosome"/>
</dbReference>